<evidence type="ECO:0000256" key="2">
    <source>
        <dbReference type="ARBA" id="ARBA00023125"/>
    </source>
</evidence>
<sequence>MDPLALTSTDPLTDLLNGIRTAGAVFNQSALTGTWAARFEDRSPLALTVLLRGSAWITPQGGDPVRIGPGDVAVLCGGAPYVIADDPATEPDVVIQPGGRCTTTQGEETLGARVPDADTWDTARMAGADSTLLLSGLYTFDSGTPSRLLAALPSVAVVEADVGACPVSGRTFEEITREESGQQILLDRTLDLMLITALRAWFTRPGAQVPSWYRAHSDPVVGPALRLLQAHPAHPWTLPALAARAGVSRANLARRFTALVGQPPMTFLRERRLTLAADLLREPGATLAAVADRVGFANAFALSAAFKREHGISPSEHRMREGQKEV</sequence>
<evidence type="ECO:0000313" key="6">
    <source>
        <dbReference type="Proteomes" id="UP000472335"/>
    </source>
</evidence>
<dbReference type="InterPro" id="IPR018062">
    <property type="entry name" value="HTH_AraC-typ_CS"/>
</dbReference>
<evidence type="ECO:0000256" key="3">
    <source>
        <dbReference type="ARBA" id="ARBA00023163"/>
    </source>
</evidence>
<comment type="caution">
    <text evidence="5">The sequence shown here is derived from an EMBL/GenBank/DDBJ whole genome shotgun (WGS) entry which is preliminary data.</text>
</comment>
<organism evidence="5 6">
    <name type="scientific">Streptomyces scabichelini</name>
    <dbReference type="NCBI Taxonomy" id="2711217"/>
    <lineage>
        <taxon>Bacteria</taxon>
        <taxon>Bacillati</taxon>
        <taxon>Actinomycetota</taxon>
        <taxon>Actinomycetes</taxon>
        <taxon>Kitasatosporales</taxon>
        <taxon>Streptomycetaceae</taxon>
        <taxon>Streptomyces</taxon>
    </lineage>
</organism>
<dbReference type="GO" id="GO:0043565">
    <property type="term" value="F:sequence-specific DNA binding"/>
    <property type="evidence" value="ECO:0007669"/>
    <property type="project" value="InterPro"/>
</dbReference>
<dbReference type="Pfam" id="PF12852">
    <property type="entry name" value="Cupin_6"/>
    <property type="match status" value="1"/>
</dbReference>
<dbReference type="Proteomes" id="UP000472335">
    <property type="component" value="Unassembled WGS sequence"/>
</dbReference>
<dbReference type="InterPro" id="IPR009057">
    <property type="entry name" value="Homeodomain-like_sf"/>
</dbReference>
<dbReference type="Gene3D" id="1.10.10.60">
    <property type="entry name" value="Homeodomain-like"/>
    <property type="match status" value="1"/>
</dbReference>
<keyword evidence="2" id="KW-0238">DNA-binding</keyword>
<dbReference type="SMART" id="SM00342">
    <property type="entry name" value="HTH_ARAC"/>
    <property type="match status" value="1"/>
</dbReference>
<evidence type="ECO:0000259" key="4">
    <source>
        <dbReference type="PROSITE" id="PS01124"/>
    </source>
</evidence>
<dbReference type="InterPro" id="IPR050204">
    <property type="entry name" value="AraC_XylS_family_regulators"/>
</dbReference>
<accession>A0A6G4VA90</accession>
<evidence type="ECO:0000313" key="5">
    <source>
        <dbReference type="EMBL" id="NGO10737.1"/>
    </source>
</evidence>
<evidence type="ECO:0000256" key="1">
    <source>
        <dbReference type="ARBA" id="ARBA00023015"/>
    </source>
</evidence>
<keyword evidence="3" id="KW-0804">Transcription</keyword>
<dbReference type="PANTHER" id="PTHR46796:SF13">
    <property type="entry name" value="HTH-TYPE TRANSCRIPTIONAL ACTIVATOR RHAS"/>
    <property type="match status" value="1"/>
</dbReference>
<dbReference type="SUPFAM" id="SSF46689">
    <property type="entry name" value="Homeodomain-like"/>
    <property type="match status" value="2"/>
</dbReference>
<dbReference type="PROSITE" id="PS01124">
    <property type="entry name" value="HTH_ARAC_FAMILY_2"/>
    <property type="match status" value="1"/>
</dbReference>
<dbReference type="Pfam" id="PF12833">
    <property type="entry name" value="HTH_18"/>
    <property type="match status" value="1"/>
</dbReference>
<dbReference type="EMBL" id="JAAKZY010000082">
    <property type="protein sequence ID" value="NGO10737.1"/>
    <property type="molecule type" value="Genomic_DNA"/>
</dbReference>
<name>A0A6G4VA90_9ACTN</name>
<proteinExistence type="predicted"/>
<dbReference type="PROSITE" id="PS00041">
    <property type="entry name" value="HTH_ARAC_FAMILY_1"/>
    <property type="match status" value="1"/>
</dbReference>
<dbReference type="PANTHER" id="PTHR46796">
    <property type="entry name" value="HTH-TYPE TRANSCRIPTIONAL ACTIVATOR RHAS-RELATED"/>
    <property type="match status" value="1"/>
</dbReference>
<dbReference type="GO" id="GO:0003700">
    <property type="term" value="F:DNA-binding transcription factor activity"/>
    <property type="evidence" value="ECO:0007669"/>
    <property type="project" value="InterPro"/>
</dbReference>
<gene>
    <name evidence="5" type="ORF">G5C60_24865</name>
</gene>
<keyword evidence="6" id="KW-1185">Reference proteome</keyword>
<dbReference type="RefSeq" id="WP_165263001.1">
    <property type="nucleotide sequence ID" value="NZ_JAAKZY010000082.1"/>
</dbReference>
<protein>
    <submittedName>
        <fullName evidence="5">AraC family transcriptional regulator</fullName>
    </submittedName>
</protein>
<keyword evidence="1" id="KW-0805">Transcription regulation</keyword>
<dbReference type="InterPro" id="IPR018060">
    <property type="entry name" value="HTH_AraC"/>
</dbReference>
<feature type="domain" description="HTH araC/xylS-type" evidence="4">
    <location>
        <begin position="222"/>
        <end position="320"/>
    </location>
</feature>
<dbReference type="InterPro" id="IPR032783">
    <property type="entry name" value="AraC_lig"/>
</dbReference>
<reference evidence="5 6" key="1">
    <citation type="submission" date="2020-02" db="EMBL/GenBank/DDBJ databases">
        <title>Whole-genome analyses of novel actinobacteria.</title>
        <authorList>
            <person name="Sahin N."/>
            <person name="Gencbay T."/>
        </authorList>
    </citation>
    <scope>NUCLEOTIDE SEQUENCE [LARGE SCALE GENOMIC DNA]</scope>
    <source>
        <strain evidence="5 6">HC44</strain>
    </source>
</reference>
<dbReference type="AlphaFoldDB" id="A0A6G4VA90"/>